<evidence type="ECO:0000256" key="2">
    <source>
        <dbReference type="ARBA" id="ARBA00022679"/>
    </source>
</evidence>
<evidence type="ECO:0000313" key="13">
    <source>
        <dbReference type="Proteomes" id="UP000178651"/>
    </source>
</evidence>
<feature type="domain" description="tRNA-specific 2-thiouridylase MnmA-like central" evidence="11">
    <location>
        <begin position="211"/>
        <end position="273"/>
    </location>
</feature>
<dbReference type="InterPro" id="IPR014729">
    <property type="entry name" value="Rossmann-like_a/b/a_fold"/>
</dbReference>
<dbReference type="GO" id="GO:0103016">
    <property type="term" value="F:tRNA-uridine 2-sulfurtransferase activity"/>
    <property type="evidence" value="ECO:0007669"/>
    <property type="project" value="UniProtKB-EC"/>
</dbReference>
<proteinExistence type="inferred from homology"/>
<dbReference type="GO" id="GO:0005524">
    <property type="term" value="F:ATP binding"/>
    <property type="evidence" value="ECO:0007669"/>
    <property type="project" value="UniProtKB-KW"/>
</dbReference>
<feature type="binding site" evidence="9">
    <location>
        <position position="131"/>
    </location>
    <ligand>
        <name>ATP</name>
        <dbReference type="ChEBI" id="CHEBI:30616"/>
    </ligand>
</feature>
<evidence type="ECO:0000256" key="3">
    <source>
        <dbReference type="ARBA" id="ARBA00022694"/>
    </source>
</evidence>
<comment type="function">
    <text evidence="9">Catalyzes the 2-thiolation of uridine at the wobble position (U34) of tRNA, leading to the formation of s(2)U34.</text>
</comment>
<dbReference type="AlphaFoldDB" id="A0A1G1Z0D6"/>
<evidence type="ECO:0000259" key="10">
    <source>
        <dbReference type="Pfam" id="PF20258"/>
    </source>
</evidence>
<evidence type="ECO:0000256" key="4">
    <source>
        <dbReference type="ARBA" id="ARBA00022741"/>
    </source>
</evidence>
<protein>
    <recommendedName>
        <fullName evidence="9">tRNA-specific 2-thiouridylase MnmA</fullName>
        <ecNumber evidence="9">2.8.1.13</ecNumber>
    </recommendedName>
</protein>
<dbReference type="PANTHER" id="PTHR11933">
    <property type="entry name" value="TRNA 5-METHYLAMINOMETHYL-2-THIOURIDYLATE -METHYLTRANSFERASE"/>
    <property type="match status" value="1"/>
</dbReference>
<comment type="subcellular location">
    <subcellularLocation>
        <location evidence="9">Cytoplasm</location>
    </subcellularLocation>
</comment>
<evidence type="ECO:0000256" key="7">
    <source>
        <dbReference type="ARBA" id="ARBA00023157"/>
    </source>
</evidence>
<keyword evidence="1 9" id="KW-0820">tRNA-binding</keyword>
<comment type="catalytic activity">
    <reaction evidence="8 9">
        <text>S-sulfanyl-L-cysteinyl-[protein] + uridine(34) in tRNA + AH2 + ATP = 2-thiouridine(34) in tRNA + L-cysteinyl-[protein] + A + AMP + diphosphate + H(+)</text>
        <dbReference type="Rhea" id="RHEA:47032"/>
        <dbReference type="Rhea" id="RHEA-COMP:10131"/>
        <dbReference type="Rhea" id="RHEA-COMP:11726"/>
        <dbReference type="Rhea" id="RHEA-COMP:11727"/>
        <dbReference type="Rhea" id="RHEA-COMP:11728"/>
        <dbReference type="ChEBI" id="CHEBI:13193"/>
        <dbReference type="ChEBI" id="CHEBI:15378"/>
        <dbReference type="ChEBI" id="CHEBI:17499"/>
        <dbReference type="ChEBI" id="CHEBI:29950"/>
        <dbReference type="ChEBI" id="CHEBI:30616"/>
        <dbReference type="ChEBI" id="CHEBI:33019"/>
        <dbReference type="ChEBI" id="CHEBI:61963"/>
        <dbReference type="ChEBI" id="CHEBI:65315"/>
        <dbReference type="ChEBI" id="CHEBI:87170"/>
        <dbReference type="ChEBI" id="CHEBI:456215"/>
        <dbReference type="EC" id="2.8.1.13"/>
    </reaction>
</comment>
<feature type="region of interest" description="Interaction with tRNA" evidence="9">
    <location>
        <begin position="153"/>
        <end position="155"/>
    </location>
</feature>
<feature type="active site" description="Nucleophile" evidence="9">
    <location>
        <position position="107"/>
    </location>
</feature>
<keyword evidence="4 9" id="KW-0547">Nucleotide-binding</keyword>
<dbReference type="FunFam" id="3.40.50.620:FF:000115">
    <property type="entry name" value="tRNA-specific 2-thiouridylase MnmA"/>
    <property type="match status" value="1"/>
</dbReference>
<dbReference type="NCBIfam" id="NF001138">
    <property type="entry name" value="PRK00143.1"/>
    <property type="match status" value="1"/>
</dbReference>
<feature type="region of interest" description="Interaction with tRNA" evidence="9">
    <location>
        <begin position="310"/>
        <end position="311"/>
    </location>
</feature>
<dbReference type="Gene3D" id="2.30.30.280">
    <property type="entry name" value="Adenine nucleotide alpha hydrolases-like domains"/>
    <property type="match status" value="1"/>
</dbReference>
<keyword evidence="3 9" id="KW-0819">tRNA processing</keyword>
<comment type="caution">
    <text evidence="12">The sequence shown here is derived from an EMBL/GenBank/DDBJ whole genome shotgun (WGS) entry which is preliminary data.</text>
</comment>
<evidence type="ECO:0000256" key="9">
    <source>
        <dbReference type="HAMAP-Rule" id="MF_00144"/>
    </source>
</evidence>
<dbReference type="EMBL" id="MHIU01000006">
    <property type="protein sequence ID" value="OGY58091.1"/>
    <property type="molecule type" value="Genomic_DNA"/>
</dbReference>
<dbReference type="HAMAP" id="MF_00144">
    <property type="entry name" value="tRNA_thiouridyl_MnmA"/>
    <property type="match status" value="1"/>
</dbReference>
<dbReference type="SUPFAM" id="SSF52402">
    <property type="entry name" value="Adenine nucleotide alpha hydrolases-like"/>
    <property type="match status" value="1"/>
</dbReference>
<keyword evidence="5 9" id="KW-0067">ATP-binding</keyword>
<dbReference type="InterPro" id="IPR004506">
    <property type="entry name" value="MnmA-like"/>
</dbReference>
<feature type="site" description="Interaction with tRNA" evidence="9">
    <location>
        <position position="341"/>
    </location>
</feature>
<organism evidence="12 13">
    <name type="scientific">Candidatus Colwellbacteria bacterium RIFCSPHIGHO2_02_FULL_43_15</name>
    <dbReference type="NCBI Taxonomy" id="1797686"/>
    <lineage>
        <taxon>Bacteria</taxon>
        <taxon>Candidatus Colwelliibacteriota</taxon>
    </lineage>
</organism>
<feature type="binding site" evidence="9">
    <location>
        <position position="47"/>
    </location>
    <ligand>
        <name>ATP</name>
        <dbReference type="ChEBI" id="CHEBI:30616"/>
    </ligand>
</feature>
<dbReference type="NCBIfam" id="TIGR00420">
    <property type="entry name" value="trmU"/>
    <property type="match status" value="1"/>
</dbReference>
<keyword evidence="7" id="KW-1015">Disulfide bond</keyword>
<dbReference type="GO" id="GO:0005737">
    <property type="term" value="C:cytoplasm"/>
    <property type="evidence" value="ECO:0007669"/>
    <property type="project" value="UniProtKB-SubCell"/>
</dbReference>
<keyword evidence="6 9" id="KW-0694">RNA-binding</keyword>
<feature type="binding site" evidence="9">
    <location>
        <begin position="21"/>
        <end position="28"/>
    </location>
    <ligand>
        <name>ATP</name>
        <dbReference type="ChEBI" id="CHEBI:30616"/>
    </ligand>
</feature>
<dbReference type="PANTHER" id="PTHR11933:SF5">
    <property type="entry name" value="MITOCHONDRIAL TRNA-SPECIFIC 2-THIOURIDYLASE 1"/>
    <property type="match status" value="1"/>
</dbReference>
<dbReference type="Gene3D" id="2.40.30.10">
    <property type="entry name" value="Translation factors"/>
    <property type="match status" value="1"/>
</dbReference>
<evidence type="ECO:0000256" key="5">
    <source>
        <dbReference type="ARBA" id="ARBA00022840"/>
    </source>
</evidence>
<dbReference type="CDD" id="cd01998">
    <property type="entry name" value="MnmA_TRMU-like"/>
    <property type="match status" value="1"/>
</dbReference>
<evidence type="ECO:0000256" key="8">
    <source>
        <dbReference type="ARBA" id="ARBA00051542"/>
    </source>
</evidence>
<dbReference type="InterPro" id="IPR023382">
    <property type="entry name" value="MnmA-like_central_sf"/>
</dbReference>
<keyword evidence="2 9" id="KW-0808">Transferase</keyword>
<comment type="caution">
    <text evidence="9">Lacks conserved residue(s) required for the propagation of feature annotation.</text>
</comment>
<feature type="active site" description="Cysteine persulfide intermediate" evidence="9">
    <location>
        <position position="203"/>
    </location>
</feature>
<evidence type="ECO:0000259" key="11">
    <source>
        <dbReference type="Pfam" id="PF20259"/>
    </source>
</evidence>
<keyword evidence="9" id="KW-0963">Cytoplasm</keyword>
<dbReference type="Pfam" id="PF20259">
    <property type="entry name" value="tRNA_Me_trans_M"/>
    <property type="match status" value="1"/>
</dbReference>
<dbReference type="Pfam" id="PF20258">
    <property type="entry name" value="tRNA_Me_trans_C"/>
    <property type="match status" value="1"/>
</dbReference>
<feature type="site" description="Interaction with tRNA" evidence="9">
    <location>
        <position position="132"/>
    </location>
</feature>
<dbReference type="Pfam" id="PF03054">
    <property type="entry name" value="tRNA_Me_trans"/>
    <property type="match status" value="1"/>
</dbReference>
<dbReference type="Proteomes" id="UP000178651">
    <property type="component" value="Unassembled WGS sequence"/>
</dbReference>
<reference evidence="12 13" key="1">
    <citation type="journal article" date="2016" name="Nat. Commun.">
        <title>Thousands of microbial genomes shed light on interconnected biogeochemical processes in an aquifer system.</title>
        <authorList>
            <person name="Anantharaman K."/>
            <person name="Brown C.T."/>
            <person name="Hug L.A."/>
            <person name="Sharon I."/>
            <person name="Castelle C.J."/>
            <person name="Probst A.J."/>
            <person name="Thomas B.C."/>
            <person name="Singh A."/>
            <person name="Wilkins M.J."/>
            <person name="Karaoz U."/>
            <person name="Brodie E.L."/>
            <person name="Williams K.H."/>
            <person name="Hubbard S.S."/>
            <person name="Banfield J.F."/>
        </authorList>
    </citation>
    <scope>NUCLEOTIDE SEQUENCE [LARGE SCALE GENOMIC DNA]</scope>
</reference>
<dbReference type="GO" id="GO:0002143">
    <property type="term" value="P:tRNA wobble position uridine thiolation"/>
    <property type="evidence" value="ECO:0007669"/>
    <property type="project" value="TreeGrafter"/>
</dbReference>
<comment type="similarity">
    <text evidence="9">Belongs to the MnmA/TRMU family.</text>
</comment>
<dbReference type="InterPro" id="IPR046884">
    <property type="entry name" value="MnmA-like_central"/>
</dbReference>
<dbReference type="FunFam" id="2.30.30.280:FF:000001">
    <property type="entry name" value="tRNA-specific 2-thiouridylase MnmA"/>
    <property type="match status" value="1"/>
</dbReference>
<accession>A0A1G1Z0D6</accession>
<gene>
    <name evidence="9" type="primary">mnmA</name>
    <name evidence="12" type="ORF">A3D47_01855</name>
</gene>
<sequence length="359" mass="39879">MLSVLKKPEARLAGAKRVFVGMSGGVDSSVAAYLLKRDGFDVVGVHLRCWNRNGCNVADAEDARRVAEKLNIPFYVFDLEEEYKSRVVDYMVKDYARGLTPNPDVMCNREIKFGLFLKKAIVMGADYIATGHYVKLKQTGSNFSLYEAKDKNKDQSYFLWTLTQNELKYCLFPIGDYLKPDVRELAKKAELPTANKKDSQGLCFVGKVTLKEFLGEHLRPKTGLIIGTDGVVLGEHSGIHLYTVGQRHGIGFAGGKPYYVSEKNASSNTIVLAEGEDNLALYKKEAELISVNLIAGVEETLSLPILARIRYRQPLAPARIIKNDAYELVFDKPQKFIASGQSAVFYSQDGRMLGGGVIK</sequence>
<evidence type="ECO:0000256" key="1">
    <source>
        <dbReference type="ARBA" id="ARBA00022555"/>
    </source>
</evidence>
<dbReference type="EC" id="2.8.1.13" evidence="9"/>
<evidence type="ECO:0000313" key="12">
    <source>
        <dbReference type="EMBL" id="OGY58091.1"/>
    </source>
</evidence>
<name>A0A1G1Z0D6_9BACT</name>
<dbReference type="Gene3D" id="3.40.50.620">
    <property type="entry name" value="HUPs"/>
    <property type="match status" value="1"/>
</dbReference>
<dbReference type="GO" id="GO:0000049">
    <property type="term" value="F:tRNA binding"/>
    <property type="evidence" value="ECO:0007669"/>
    <property type="project" value="UniProtKB-KW"/>
</dbReference>
<evidence type="ECO:0000256" key="6">
    <source>
        <dbReference type="ARBA" id="ARBA00022884"/>
    </source>
</evidence>
<dbReference type="InterPro" id="IPR046885">
    <property type="entry name" value="MnmA-like_C"/>
</dbReference>
<feature type="domain" description="tRNA-specific 2-thiouridylase MnmA-like C-terminal" evidence="10">
    <location>
        <begin position="290"/>
        <end position="358"/>
    </location>
</feature>
<feature type="region of interest" description="Interaction with target base in tRNA" evidence="9">
    <location>
        <begin position="102"/>
        <end position="104"/>
    </location>
</feature>